<proteinExistence type="predicted"/>
<reference evidence="1 2" key="1">
    <citation type="submission" date="2019-03" db="EMBL/GenBank/DDBJ databases">
        <title>Genomic Encyclopedia of Type Strains, Phase IV (KMG-IV): sequencing the most valuable type-strain genomes for metagenomic binning, comparative biology and taxonomic classification.</title>
        <authorList>
            <person name="Goeker M."/>
        </authorList>
    </citation>
    <scope>NUCLEOTIDE SEQUENCE [LARGE SCALE GENOMIC DNA]</scope>
    <source>
        <strain evidence="1 2">DSM 100556</strain>
    </source>
</reference>
<name>A0A4R1QXL6_9FIRM</name>
<gene>
    <name evidence="1" type="ORF">EDD76_11334</name>
</gene>
<evidence type="ECO:0000313" key="1">
    <source>
        <dbReference type="EMBL" id="TCL55900.1"/>
    </source>
</evidence>
<organism evidence="1 2">
    <name type="scientific">Kineothrix alysoides</name>
    <dbReference type="NCBI Taxonomy" id="1469948"/>
    <lineage>
        <taxon>Bacteria</taxon>
        <taxon>Bacillati</taxon>
        <taxon>Bacillota</taxon>
        <taxon>Clostridia</taxon>
        <taxon>Lachnospirales</taxon>
        <taxon>Lachnospiraceae</taxon>
        <taxon>Kineothrix</taxon>
    </lineage>
</organism>
<dbReference type="Pfam" id="PF09709">
    <property type="entry name" value="Cas_Csd1"/>
    <property type="match status" value="1"/>
</dbReference>
<dbReference type="InterPro" id="IPR010144">
    <property type="entry name" value="CRISPR-assoc_prot_Csd1-typ"/>
</dbReference>
<evidence type="ECO:0000313" key="2">
    <source>
        <dbReference type="Proteomes" id="UP000295718"/>
    </source>
</evidence>
<sequence>MGWMQELCNTYEKASDFVGKEDDTGTILLPIAHSTQNAQIEVTIDVKGEFCDARILGKGEGVTIIPVTEDSGSRSSGITPHPLFDKLCYIAGDYTDFCDGKTQEFFDAYIKQLDDWYLFGCHPYIEAVYHYLKMKTLIEDLVKTGILVLNVENKIDDSVKVGNVAQSEAFVRFRIRTDPKVGSGIGEIWKESEVYDDYIRYYLTKITKTDLDYITGKQIPCSDKQPSKIRNSADKAKLISANDTSGFTYRGRFTGREEALSLGYIPSQKAHNALKWLIERQGYRRNDRAIVVWNPEMKEVPNWWEDTYGYFKEETETDFSASYAYKVREAIKGKYCDLDNKNADIVVMVMDAATPGRLSITYYRKIMGSTFLQKLIDWHTSCIWSMRYRRDKNGKPVVMAPTVEDIVKIAYGHEQNEKLSVDDKLKNITIERLFPCIIDGKKIPEDIMCAAVERANNPLAYNTRNRNKIMDITCALLNKKYGKDKGENIMALDRNSEDIDYLYGRLLAVAHKMEYDTYTDEEKGKRDTNADRYRNRMVQNPNRTWMLIYGRLLDSYRKKLSVKAQTFYQKEIQQICDLMNPKVVSEKGRLNEQYLIGYNCELSYLYTSHKDINEEE</sequence>
<dbReference type="EMBL" id="SLUO01000013">
    <property type="protein sequence ID" value="TCL55900.1"/>
    <property type="molecule type" value="Genomic_DNA"/>
</dbReference>
<dbReference type="STRING" id="1469948.GCA_000732725_00621"/>
<dbReference type="NCBIfam" id="TIGR01863">
    <property type="entry name" value="cas_Csd1"/>
    <property type="match status" value="1"/>
</dbReference>
<dbReference type="Proteomes" id="UP000295718">
    <property type="component" value="Unassembled WGS sequence"/>
</dbReference>
<comment type="caution">
    <text evidence="1">The sequence shown here is derived from an EMBL/GenBank/DDBJ whole genome shotgun (WGS) entry which is preliminary data.</text>
</comment>
<dbReference type="OrthoDB" id="5389988at2"/>
<protein>
    <submittedName>
        <fullName evidence="1">CRISPR-associated protein Csd1</fullName>
    </submittedName>
</protein>
<keyword evidence="2" id="KW-1185">Reference proteome</keyword>
<dbReference type="AlphaFoldDB" id="A0A4R1QXL6"/>
<accession>A0A4R1QXL6</accession>